<proteinExistence type="predicted"/>
<sequence>MRTKNQLKNKKAELEQWLTDNPNHPDRIKIQSDLNNVINKLLEKEK</sequence>
<evidence type="ECO:0000313" key="1">
    <source>
        <dbReference type="EMBL" id="CAD0008043.1"/>
    </source>
</evidence>
<dbReference type="EMBL" id="CAIJDP010000085">
    <property type="protein sequence ID" value="CAD0008043.1"/>
    <property type="molecule type" value="Genomic_DNA"/>
</dbReference>
<organism evidence="1 2">
    <name type="scientific">Flavobacterium salmonis</name>
    <dbReference type="NCBI Taxonomy" id="2654844"/>
    <lineage>
        <taxon>Bacteria</taxon>
        <taxon>Pseudomonadati</taxon>
        <taxon>Bacteroidota</taxon>
        <taxon>Flavobacteriia</taxon>
        <taxon>Flavobacteriales</taxon>
        <taxon>Flavobacteriaceae</taxon>
        <taxon>Flavobacterium</taxon>
    </lineage>
</organism>
<name>A0A6V6Z8A3_9FLAO</name>
<comment type="caution">
    <text evidence="1">The sequence shown here is derived from an EMBL/GenBank/DDBJ whole genome shotgun (WGS) entry which is preliminary data.</text>
</comment>
<accession>A0A6V6Z8A3</accession>
<gene>
    <name evidence="1" type="ORF">FLAT13_04166</name>
</gene>
<protein>
    <submittedName>
        <fullName evidence="1">Uncharacterized protein</fullName>
    </submittedName>
</protein>
<keyword evidence="2" id="KW-1185">Reference proteome</keyword>
<dbReference type="Proteomes" id="UP000530060">
    <property type="component" value="Unassembled WGS sequence"/>
</dbReference>
<evidence type="ECO:0000313" key="2">
    <source>
        <dbReference type="Proteomes" id="UP000530060"/>
    </source>
</evidence>
<reference evidence="1 2" key="1">
    <citation type="submission" date="2020-06" db="EMBL/GenBank/DDBJ databases">
        <authorList>
            <person name="Criscuolo A."/>
        </authorList>
    </citation>
    <scope>NUCLEOTIDE SEQUENCE [LARGE SCALE GENOMIC DNA]</scope>
    <source>
        <strain evidence="2">CIP 111411</strain>
    </source>
</reference>
<dbReference type="AlphaFoldDB" id="A0A6V6Z8A3"/>